<feature type="transmembrane region" description="Helical" evidence="2">
    <location>
        <begin position="351"/>
        <end position="376"/>
    </location>
</feature>
<proteinExistence type="inferred from homology"/>
<accession>A0A0A9Y668</accession>
<name>A0A0A9Y668_LYGHE</name>
<evidence type="ECO:0000313" key="8">
    <source>
        <dbReference type="EMBL" id="JAG25035.1"/>
    </source>
</evidence>
<dbReference type="InterPro" id="IPR036249">
    <property type="entry name" value="Thioredoxin-like_sf"/>
</dbReference>
<reference evidence="8" key="2">
    <citation type="submission" date="2014-07" db="EMBL/GenBank/DDBJ databases">
        <authorList>
            <person name="Hull J."/>
        </authorList>
    </citation>
    <scope>NUCLEOTIDE SEQUENCE</scope>
</reference>
<dbReference type="EMBL" id="GBHO01018573">
    <property type="protein sequence ID" value="JAG25031.1"/>
    <property type="molecule type" value="Transcribed_RNA"/>
</dbReference>
<organism evidence="8">
    <name type="scientific">Lygus hesperus</name>
    <name type="common">Western plant bug</name>
    <dbReference type="NCBI Taxonomy" id="30085"/>
    <lineage>
        <taxon>Eukaryota</taxon>
        <taxon>Metazoa</taxon>
        <taxon>Ecdysozoa</taxon>
        <taxon>Arthropoda</taxon>
        <taxon>Hexapoda</taxon>
        <taxon>Insecta</taxon>
        <taxon>Pterygota</taxon>
        <taxon>Neoptera</taxon>
        <taxon>Paraneoptera</taxon>
        <taxon>Hemiptera</taxon>
        <taxon>Heteroptera</taxon>
        <taxon>Panheteroptera</taxon>
        <taxon>Cimicomorpha</taxon>
        <taxon>Miridae</taxon>
        <taxon>Mirini</taxon>
        <taxon>Lygus</taxon>
    </lineage>
</organism>
<dbReference type="PANTHER" id="PTHR44188">
    <property type="entry name" value="GDAP1, ISOFORM A"/>
    <property type="match status" value="1"/>
</dbReference>
<comment type="similarity">
    <text evidence="1">Belongs to the GST superfamily.</text>
</comment>
<keyword evidence="2" id="KW-0472">Membrane</keyword>
<evidence type="ECO:0000256" key="1">
    <source>
        <dbReference type="ARBA" id="ARBA00007409"/>
    </source>
</evidence>
<dbReference type="EMBL" id="GBHO01018572">
    <property type="protein sequence ID" value="JAG25032.1"/>
    <property type="molecule type" value="Transcribed_RNA"/>
</dbReference>
<dbReference type="Gene3D" id="3.40.30.10">
    <property type="entry name" value="Glutaredoxin"/>
    <property type="match status" value="1"/>
</dbReference>
<dbReference type="GO" id="GO:0008053">
    <property type="term" value="P:mitochondrial fusion"/>
    <property type="evidence" value="ECO:0007669"/>
    <property type="project" value="TreeGrafter"/>
</dbReference>
<dbReference type="InterPro" id="IPR040079">
    <property type="entry name" value="Glutathione_S-Trfase"/>
</dbReference>
<evidence type="ECO:0000256" key="2">
    <source>
        <dbReference type="SAM" id="Phobius"/>
    </source>
</evidence>
<feature type="domain" description="GST C-terminal" evidence="4">
    <location>
        <begin position="225"/>
        <end position="352"/>
    </location>
</feature>
<keyword evidence="2" id="KW-0812">Transmembrane</keyword>
<dbReference type="EMBL" id="GBHO01018571">
    <property type="protein sequence ID" value="JAG25033.1"/>
    <property type="molecule type" value="Transcribed_RNA"/>
</dbReference>
<evidence type="ECO:0000313" key="5">
    <source>
        <dbReference type="EMBL" id="JAG25031.1"/>
    </source>
</evidence>
<dbReference type="InterPro" id="IPR004045">
    <property type="entry name" value="Glutathione_S-Trfase_N"/>
</dbReference>
<reference evidence="9" key="3">
    <citation type="submission" date="2014-09" db="EMBL/GenBank/DDBJ databases">
        <authorList>
            <person name="Magalhaes I.L.F."/>
            <person name="Oliveira U."/>
            <person name="Santos F.R."/>
            <person name="Vidigal T.H.D.A."/>
            <person name="Brescovit A.D."/>
            <person name="Santos A.J."/>
        </authorList>
    </citation>
    <scope>NUCLEOTIDE SEQUENCE</scope>
</reference>
<protein>
    <submittedName>
        <fullName evidence="8">Ganglioside-induced differentiation-associated protein 1</fullName>
    </submittedName>
</protein>
<sequence>LLRSPDSGIFTIFSSLLILCSPHWIELPCLKSFRSKFVEVPSNVSFSSCMLPVRQLLSFLTFFSTLLIMANGNSTNLILYLHNYSFYAQKVMLALNEKKLSFQSHVIDITKGKQYDTWYLEKINPRGEVPVLNDTTKLIPDSARIIDYLEDNFSNEQHPRLTPLEPIQRQKTERFREMIDKIPGNTVTMGALYHTQYVANPKLPFIGPVRSMMKSSFEKTGENLREIAQTKPDSVKEVLLKKADEFNKTYATVTNKEKFDELMAQVGMTLDAVEEQLKNGRQKPTDWLIHKDFTTADVSLTTLLYRLDIVGLSDHLFPKDGRPQVHDYFGRVQQRPAFKESFPGLFYHFKAFFGFQVLGAIVVVSVLIAGGIYFVVRRR</sequence>
<dbReference type="EMBL" id="GBRD01000410">
    <property type="protein sequence ID" value="JAG65411.1"/>
    <property type="molecule type" value="Transcribed_RNA"/>
</dbReference>
<evidence type="ECO:0000259" key="4">
    <source>
        <dbReference type="PROSITE" id="PS50405"/>
    </source>
</evidence>
<dbReference type="Gene3D" id="1.20.1050.10">
    <property type="match status" value="1"/>
</dbReference>
<dbReference type="PANTHER" id="PTHR44188:SF1">
    <property type="entry name" value="GDAP1, ISOFORM A"/>
    <property type="match status" value="1"/>
</dbReference>
<dbReference type="EMBL" id="GBHO01018569">
    <property type="protein sequence ID" value="JAG25035.1"/>
    <property type="molecule type" value="Transcribed_RNA"/>
</dbReference>
<dbReference type="SUPFAM" id="SSF47616">
    <property type="entry name" value="GST C-terminal domain-like"/>
    <property type="match status" value="1"/>
</dbReference>
<dbReference type="Pfam" id="PF13410">
    <property type="entry name" value="GST_C_2"/>
    <property type="match status" value="1"/>
</dbReference>
<dbReference type="EMBL" id="GBRD01000411">
    <property type="protein sequence ID" value="JAG65410.1"/>
    <property type="molecule type" value="Transcribed_RNA"/>
</dbReference>
<evidence type="ECO:0000259" key="3">
    <source>
        <dbReference type="PROSITE" id="PS50404"/>
    </source>
</evidence>
<dbReference type="InterPro" id="IPR010987">
    <property type="entry name" value="Glutathione-S-Trfase_C-like"/>
</dbReference>
<dbReference type="PROSITE" id="PS50404">
    <property type="entry name" value="GST_NTER"/>
    <property type="match status" value="1"/>
</dbReference>
<reference evidence="8" key="1">
    <citation type="journal article" date="2014" name="PLoS ONE">
        <title>Transcriptome-Based Identification of ABC Transporters in the Western Tarnished Plant Bug Lygus hesperus.</title>
        <authorList>
            <person name="Hull J.J."/>
            <person name="Chaney K."/>
            <person name="Geib S.M."/>
            <person name="Fabrick J.A."/>
            <person name="Brent C.S."/>
            <person name="Walsh D."/>
            <person name="Lavine L.C."/>
        </authorList>
    </citation>
    <scope>NUCLEOTIDE SEQUENCE</scope>
</reference>
<dbReference type="SFLD" id="SFLDG00358">
    <property type="entry name" value="Main_(cytGST)"/>
    <property type="match status" value="1"/>
</dbReference>
<keyword evidence="2" id="KW-1133">Transmembrane helix</keyword>
<feature type="non-terminal residue" evidence="8">
    <location>
        <position position="1"/>
    </location>
</feature>
<feature type="domain" description="GST N-terminal" evidence="3">
    <location>
        <begin position="75"/>
        <end position="157"/>
    </location>
</feature>
<evidence type="ECO:0000313" key="9">
    <source>
        <dbReference type="EMBL" id="JAG65410.1"/>
    </source>
</evidence>
<dbReference type="PROSITE" id="PS50405">
    <property type="entry name" value="GST_CTER"/>
    <property type="match status" value="1"/>
</dbReference>
<dbReference type="SFLD" id="SFLDS00019">
    <property type="entry name" value="Glutathione_Transferase_(cytos"/>
    <property type="match status" value="1"/>
</dbReference>
<dbReference type="AlphaFoldDB" id="A0A0A9Y668"/>
<evidence type="ECO:0000313" key="6">
    <source>
        <dbReference type="EMBL" id="JAG25032.1"/>
    </source>
</evidence>
<evidence type="ECO:0000313" key="7">
    <source>
        <dbReference type="EMBL" id="JAG25033.1"/>
    </source>
</evidence>
<dbReference type="Pfam" id="PF13417">
    <property type="entry name" value="GST_N_3"/>
    <property type="match status" value="1"/>
</dbReference>
<dbReference type="CDD" id="cd00570">
    <property type="entry name" value="GST_N_family"/>
    <property type="match status" value="1"/>
</dbReference>
<dbReference type="GO" id="GO:0005741">
    <property type="term" value="C:mitochondrial outer membrane"/>
    <property type="evidence" value="ECO:0007669"/>
    <property type="project" value="TreeGrafter"/>
</dbReference>
<dbReference type="GO" id="GO:0000266">
    <property type="term" value="P:mitochondrial fission"/>
    <property type="evidence" value="ECO:0007669"/>
    <property type="project" value="TreeGrafter"/>
</dbReference>
<dbReference type="InterPro" id="IPR036282">
    <property type="entry name" value="Glutathione-S-Trfase_C_sf"/>
</dbReference>
<gene>
    <name evidence="8" type="primary">Gdap1_5</name>
    <name evidence="5" type="synonym">Gdap1_2</name>
    <name evidence="6" type="synonym">Gdap1_3</name>
    <name evidence="7" type="synonym">Gdap1_4</name>
    <name evidence="7" type="ORF">CM83_55354</name>
    <name evidence="6" type="ORF">CM83_55356</name>
    <name evidence="5" type="ORF">CM83_55358</name>
    <name evidence="8" type="ORF">CM83_55360</name>
</gene>
<dbReference type="GO" id="GO:0006626">
    <property type="term" value="P:protein targeting to mitochondrion"/>
    <property type="evidence" value="ECO:0007669"/>
    <property type="project" value="TreeGrafter"/>
</dbReference>
<dbReference type="SUPFAM" id="SSF52833">
    <property type="entry name" value="Thioredoxin-like"/>
    <property type="match status" value="1"/>
</dbReference>